<name>H1YHW8_9SPHI</name>
<gene>
    <name evidence="1" type="ORF">Mucpa_1354</name>
</gene>
<dbReference type="AlphaFoldDB" id="H1YHW8"/>
<dbReference type="Proteomes" id="UP000002774">
    <property type="component" value="Chromosome"/>
</dbReference>
<evidence type="ECO:0000313" key="2">
    <source>
        <dbReference type="Proteomes" id="UP000002774"/>
    </source>
</evidence>
<dbReference type="RefSeq" id="WP_008505286.1">
    <property type="nucleotide sequence ID" value="NZ_CM001403.1"/>
</dbReference>
<dbReference type="HOGENOM" id="CLU_1804003_0_0_10"/>
<reference evidence="1" key="1">
    <citation type="submission" date="2011-09" db="EMBL/GenBank/DDBJ databases">
        <title>The permanent draft genome of Mucilaginibacter paludis DSM 18603.</title>
        <authorList>
            <consortium name="US DOE Joint Genome Institute (JGI-PGF)"/>
            <person name="Lucas S."/>
            <person name="Han J."/>
            <person name="Lapidus A."/>
            <person name="Bruce D."/>
            <person name="Goodwin L."/>
            <person name="Pitluck S."/>
            <person name="Peters L."/>
            <person name="Kyrpides N."/>
            <person name="Mavromatis K."/>
            <person name="Ivanova N."/>
            <person name="Mikhailova N."/>
            <person name="Held B."/>
            <person name="Detter J.C."/>
            <person name="Tapia R."/>
            <person name="Han C."/>
            <person name="Land M."/>
            <person name="Hauser L."/>
            <person name="Markowitz V."/>
            <person name="Cheng J.-F."/>
            <person name="Hugenholtz P."/>
            <person name="Woyke T."/>
            <person name="Wu D."/>
            <person name="Tindall B."/>
            <person name="Brambilla E."/>
            <person name="Klenk H.-P."/>
            <person name="Eisen J.A."/>
        </authorList>
    </citation>
    <scope>NUCLEOTIDE SEQUENCE [LARGE SCALE GENOMIC DNA]</scope>
    <source>
        <strain evidence="1">DSM 18603</strain>
    </source>
</reference>
<protein>
    <submittedName>
        <fullName evidence="1">Uncharacterized protein</fullName>
    </submittedName>
</protein>
<organism evidence="1 2">
    <name type="scientific">Mucilaginibacter paludis DSM 18603</name>
    <dbReference type="NCBI Taxonomy" id="714943"/>
    <lineage>
        <taxon>Bacteria</taxon>
        <taxon>Pseudomonadati</taxon>
        <taxon>Bacteroidota</taxon>
        <taxon>Sphingobacteriia</taxon>
        <taxon>Sphingobacteriales</taxon>
        <taxon>Sphingobacteriaceae</taxon>
        <taxon>Mucilaginibacter</taxon>
    </lineage>
</organism>
<sequence>MNWTKLLESLCTYSKTTTIGLTPEKIKTALLTGRYCREVTEHGYLVRESLTVFPGEPNSDTYKIIRTICLLNPDNQSPVNFREEEWKTVYDPYTQELRGVGYPKLYFFLPEEDLLIAGTCLYKKIPGTLPEDEFVERIKSYLA</sequence>
<accession>H1YHW8</accession>
<dbReference type="EMBL" id="CM001403">
    <property type="protein sequence ID" value="EHQ25516.1"/>
    <property type="molecule type" value="Genomic_DNA"/>
</dbReference>
<dbReference type="STRING" id="714943.Mucpa_1354"/>
<proteinExistence type="predicted"/>
<evidence type="ECO:0000313" key="1">
    <source>
        <dbReference type="EMBL" id="EHQ25516.1"/>
    </source>
</evidence>
<keyword evidence="2" id="KW-1185">Reference proteome</keyword>